<accession>A0A1D8KNH6</accession>
<reference evidence="1 2" key="1">
    <citation type="journal article" date="2016" name="Virology">
        <title>The genomic content and context of auxiliary metabolic genes in marine cyanomyoviruses.</title>
        <authorList>
            <person name="Crummett L.T."/>
            <person name="Puxty R.J."/>
            <person name="Weihe C."/>
            <person name="Marston M.F."/>
            <person name="Martiny J.B."/>
        </authorList>
    </citation>
    <scope>NUCLEOTIDE SEQUENCE [LARGE SCALE GENOMIC DNA]</scope>
    <source>
        <strain evidence="1">0808SB05</strain>
    </source>
</reference>
<evidence type="ECO:0000313" key="2">
    <source>
        <dbReference type="Proteomes" id="UP000240393"/>
    </source>
</evidence>
<evidence type="ECO:0000313" key="1">
    <source>
        <dbReference type="EMBL" id="AOV60192.1"/>
    </source>
</evidence>
<dbReference type="Proteomes" id="UP000240393">
    <property type="component" value="Segment"/>
</dbReference>
<sequence>MNVYQIEVDRIEPNGEIFTLVERRTLKATKSIRGRDRQMENLVQHIAEELKYYQVPHKSYTVSQV</sequence>
<protein>
    <submittedName>
        <fullName evidence="1">Uncharacterized protein</fullName>
    </submittedName>
</protein>
<proteinExistence type="predicted"/>
<organism evidence="1 2">
    <name type="scientific">Synechococcus phage S-CAM9</name>
    <dbReference type="NCBI Taxonomy" id="1883369"/>
    <lineage>
        <taxon>Viruses</taxon>
        <taxon>Duplodnaviria</taxon>
        <taxon>Heunggongvirae</taxon>
        <taxon>Uroviricota</taxon>
        <taxon>Caudoviricetes</taxon>
        <taxon>Pantevenvirales</taxon>
        <taxon>Kyanoviridae</taxon>
        <taxon>Kanaloavirus</taxon>
        <taxon>Kanaloavirus scam9</taxon>
    </lineage>
</organism>
<name>A0A1D8KNH6_9CAUD</name>
<gene>
    <name evidence="1" type="ORF">S050808_045</name>
</gene>
<dbReference type="EMBL" id="KU686204">
    <property type="protein sequence ID" value="AOV60192.1"/>
    <property type="molecule type" value="Genomic_DNA"/>
</dbReference>